<proteinExistence type="predicted"/>
<dbReference type="SUPFAM" id="SSF47598">
    <property type="entry name" value="Ribbon-helix-helix"/>
    <property type="match status" value="1"/>
</dbReference>
<protein>
    <recommendedName>
        <fullName evidence="3">Ribbon-helix-helix protein, CopG family</fullName>
    </recommendedName>
</protein>
<reference evidence="1 2" key="1">
    <citation type="submission" date="2018-11" db="EMBL/GenBank/DDBJ databases">
        <title>Genome squencing of methanotrophic bacteria isolated from alkaline groundwater in Korea.</title>
        <authorList>
            <person name="Nguyen L.N."/>
        </authorList>
    </citation>
    <scope>NUCLEOTIDE SEQUENCE [LARGE SCALE GENOMIC DNA]</scope>
    <source>
        <strain evidence="1 2">GW6</strain>
    </source>
</reference>
<name>A0A3G8M4D8_9HYPH</name>
<dbReference type="KEGG" id="mros:EHO51_07445"/>
<dbReference type="AlphaFoldDB" id="A0A3G8M4D8"/>
<evidence type="ECO:0000313" key="2">
    <source>
        <dbReference type="Proteomes" id="UP000273982"/>
    </source>
</evidence>
<evidence type="ECO:0000313" key="1">
    <source>
        <dbReference type="EMBL" id="AZG76577.1"/>
    </source>
</evidence>
<organism evidence="1 2">
    <name type="scientific">Methylocystis rosea</name>
    <dbReference type="NCBI Taxonomy" id="173366"/>
    <lineage>
        <taxon>Bacteria</taxon>
        <taxon>Pseudomonadati</taxon>
        <taxon>Pseudomonadota</taxon>
        <taxon>Alphaproteobacteria</taxon>
        <taxon>Hyphomicrobiales</taxon>
        <taxon>Methylocystaceae</taxon>
        <taxon>Methylocystis</taxon>
    </lineage>
</organism>
<evidence type="ECO:0008006" key="3">
    <source>
        <dbReference type="Google" id="ProtNLM"/>
    </source>
</evidence>
<dbReference type="EMBL" id="CP034086">
    <property type="protein sequence ID" value="AZG76577.1"/>
    <property type="molecule type" value="Genomic_DNA"/>
</dbReference>
<dbReference type="Proteomes" id="UP000273982">
    <property type="component" value="Chromosome"/>
</dbReference>
<accession>A0A3G8M4D8</accession>
<dbReference type="InterPro" id="IPR010985">
    <property type="entry name" value="Ribbon_hlx_hlx"/>
</dbReference>
<dbReference type="GO" id="GO:0006355">
    <property type="term" value="P:regulation of DNA-templated transcription"/>
    <property type="evidence" value="ECO:0007669"/>
    <property type="project" value="InterPro"/>
</dbReference>
<gene>
    <name evidence="1" type="ORF">EHO51_07445</name>
</gene>
<sequence>MKNITVSLDDELYRRARIRAAQDDTSVSAVVRRFLTEFASEGTEFERLKRQEQDLRAQIQEFRAADRLSRESVHERPIGHPKR</sequence>